<evidence type="ECO:0000313" key="3">
    <source>
        <dbReference type="Proteomes" id="UP001575105"/>
    </source>
</evidence>
<keyword evidence="3" id="KW-1185">Reference proteome</keyword>
<evidence type="ECO:0000256" key="1">
    <source>
        <dbReference type="SAM" id="Phobius"/>
    </source>
</evidence>
<sequence length="77" mass="8504">MMRQLLGEWPQIVKFVCLSLTMLMAASSAASLVFGYAMMAIASAVVAGWSLSVCLDVWRAEIIRDLSQPQHNHEHAN</sequence>
<reference evidence="2 3" key="1">
    <citation type="submission" date="2024-08" db="EMBL/GenBank/DDBJ databases">
        <title>Whole-genome sequencing of halo(alkali)philic microorganisms from hypersaline lakes.</title>
        <authorList>
            <person name="Sorokin D.Y."/>
            <person name="Merkel A.Y."/>
            <person name="Messina E."/>
            <person name="Yakimov M."/>
        </authorList>
    </citation>
    <scope>NUCLEOTIDE SEQUENCE [LARGE SCALE GENOMIC DNA]</scope>
    <source>
        <strain evidence="2 3">AB-hyl4</strain>
    </source>
</reference>
<organism evidence="2 3">
    <name type="scientific">Natronomicrosphaera hydrolytica</name>
    <dbReference type="NCBI Taxonomy" id="3242702"/>
    <lineage>
        <taxon>Bacteria</taxon>
        <taxon>Pseudomonadati</taxon>
        <taxon>Planctomycetota</taxon>
        <taxon>Phycisphaerae</taxon>
        <taxon>Phycisphaerales</taxon>
        <taxon>Phycisphaeraceae</taxon>
        <taxon>Natronomicrosphaera</taxon>
    </lineage>
</organism>
<protein>
    <submittedName>
        <fullName evidence="2">Uncharacterized protein</fullName>
    </submittedName>
</protein>
<comment type="caution">
    <text evidence="2">The sequence shown here is derived from an EMBL/GenBank/DDBJ whole genome shotgun (WGS) entry which is preliminary data.</text>
</comment>
<feature type="transmembrane region" description="Helical" evidence="1">
    <location>
        <begin position="36"/>
        <end position="58"/>
    </location>
</feature>
<dbReference type="Proteomes" id="UP001575105">
    <property type="component" value="Unassembled WGS sequence"/>
</dbReference>
<feature type="transmembrane region" description="Helical" evidence="1">
    <location>
        <begin position="12"/>
        <end position="30"/>
    </location>
</feature>
<keyword evidence="1" id="KW-0472">Membrane</keyword>
<proteinExistence type="predicted"/>
<evidence type="ECO:0000313" key="2">
    <source>
        <dbReference type="EMBL" id="MFA9478187.1"/>
    </source>
</evidence>
<accession>A0ABV4U3L3</accession>
<dbReference type="EMBL" id="JBGUBD010000004">
    <property type="protein sequence ID" value="MFA9478187.1"/>
    <property type="molecule type" value="Genomic_DNA"/>
</dbReference>
<dbReference type="RefSeq" id="WP_425345113.1">
    <property type="nucleotide sequence ID" value="NZ_JBGUBD010000004.1"/>
</dbReference>
<keyword evidence="1" id="KW-0812">Transmembrane</keyword>
<name>A0ABV4U3L3_9BACT</name>
<gene>
    <name evidence="2" type="ORF">ACERK3_07745</name>
</gene>
<keyword evidence="1" id="KW-1133">Transmembrane helix</keyword>